<evidence type="ECO:0000256" key="4">
    <source>
        <dbReference type="HAMAP-Rule" id="MF_00402"/>
    </source>
</evidence>
<dbReference type="Pfam" id="PF01245">
    <property type="entry name" value="Ribosomal_L19"/>
    <property type="match status" value="1"/>
</dbReference>
<protein>
    <recommendedName>
        <fullName evidence="4">Large ribosomal subunit protein bL19c</fullName>
    </recommendedName>
</protein>
<dbReference type="PROSITE" id="PS01015">
    <property type="entry name" value="RIBOSOMAL_L19"/>
    <property type="match status" value="1"/>
</dbReference>
<dbReference type="SUPFAM" id="SSF50104">
    <property type="entry name" value="Translation proteins SH3-like domain"/>
    <property type="match status" value="1"/>
</dbReference>
<dbReference type="EMBL" id="MT211884">
    <property type="protein sequence ID" value="QJF58352.1"/>
    <property type="molecule type" value="Genomic_DNA"/>
</dbReference>
<evidence type="ECO:0000256" key="1">
    <source>
        <dbReference type="ARBA" id="ARBA00005781"/>
    </source>
</evidence>
<dbReference type="GO" id="GO:0022625">
    <property type="term" value="C:cytosolic large ribosomal subunit"/>
    <property type="evidence" value="ECO:0007669"/>
    <property type="project" value="TreeGrafter"/>
</dbReference>
<keyword evidence="5" id="KW-0934">Plastid</keyword>
<keyword evidence="5" id="KW-0150">Chloroplast</keyword>
<comment type="subcellular location">
    <subcellularLocation>
        <location evidence="4">Plastid</location>
        <location evidence="4">Chloroplast</location>
    </subcellularLocation>
</comment>
<keyword evidence="3 4" id="KW-0687">Ribonucleoprotein</keyword>
<dbReference type="GO" id="GO:0009507">
    <property type="term" value="C:chloroplast"/>
    <property type="evidence" value="ECO:0007669"/>
    <property type="project" value="UniProtKB-SubCell"/>
</dbReference>
<keyword evidence="2 4" id="KW-0689">Ribosomal protein</keyword>
<name>A0A6M3WAN2_COROI</name>
<dbReference type="HAMAP" id="MF_00402">
    <property type="entry name" value="Ribosomal_bL19"/>
    <property type="match status" value="1"/>
</dbReference>
<dbReference type="PIRSF" id="PIRSF002191">
    <property type="entry name" value="Ribosomal_L19"/>
    <property type="match status" value="1"/>
</dbReference>
<evidence type="ECO:0000256" key="2">
    <source>
        <dbReference type="ARBA" id="ARBA00022980"/>
    </source>
</evidence>
<dbReference type="InterPro" id="IPR008991">
    <property type="entry name" value="Translation_prot_SH3-like_sf"/>
</dbReference>
<accession>A0A6M3WAN2</accession>
<dbReference type="GO" id="GO:0006412">
    <property type="term" value="P:translation"/>
    <property type="evidence" value="ECO:0007669"/>
    <property type="project" value="UniProtKB-UniRule"/>
</dbReference>
<dbReference type="Gene3D" id="2.30.30.790">
    <property type="match status" value="1"/>
</dbReference>
<sequence length="130" mass="15087">MTTLKNTQMIKIKNANNIIKNIEQEYLKTDIPNLDVGDTVQIGVLIQEGNKERIQFSEGVIISIHNSNLNKTVTLRRVFQGIGVEKVYLIHSPRIKQIKVLRKSKVRRAKLYYLRDKIGKATRLKQKFIK</sequence>
<evidence type="ECO:0000313" key="5">
    <source>
        <dbReference type="EMBL" id="QJF58352.1"/>
    </source>
</evidence>
<organism evidence="5">
    <name type="scientific">Corallina officinalis</name>
    <name type="common">Coral seaweed</name>
    <dbReference type="NCBI Taxonomy" id="35170"/>
    <lineage>
        <taxon>Eukaryota</taxon>
        <taxon>Rhodophyta</taxon>
        <taxon>Florideophyceae</taxon>
        <taxon>Corallinophycidae</taxon>
        <taxon>Corallinales</taxon>
        <taxon>Corallinaceae</taxon>
        <taxon>Corallinoideae</taxon>
        <taxon>Corallina</taxon>
    </lineage>
</organism>
<comment type="similarity">
    <text evidence="1 4">Belongs to the bacterial ribosomal protein bL19 family.</text>
</comment>
<proteinExistence type="inferred from homology"/>
<gene>
    <name evidence="4 5" type="primary">rpl19</name>
</gene>
<dbReference type="GO" id="GO:0003729">
    <property type="term" value="F:mRNA binding"/>
    <property type="evidence" value="ECO:0007669"/>
    <property type="project" value="UniProtKB-ARBA"/>
</dbReference>
<dbReference type="GO" id="GO:0003735">
    <property type="term" value="F:structural constituent of ribosome"/>
    <property type="evidence" value="ECO:0007669"/>
    <property type="project" value="InterPro"/>
</dbReference>
<dbReference type="NCBIfam" id="TIGR01024">
    <property type="entry name" value="rplS_bact"/>
    <property type="match status" value="1"/>
</dbReference>
<dbReference type="PRINTS" id="PR00061">
    <property type="entry name" value="RIBOSOMALL19"/>
</dbReference>
<dbReference type="AlphaFoldDB" id="A0A6M3WAN2"/>
<dbReference type="InterPro" id="IPR038657">
    <property type="entry name" value="Ribosomal_bL19_sf"/>
</dbReference>
<dbReference type="FunFam" id="2.30.30.790:FF:000004">
    <property type="entry name" value="50S ribosomal protein L19, chloroplastic"/>
    <property type="match status" value="1"/>
</dbReference>
<evidence type="ECO:0000256" key="3">
    <source>
        <dbReference type="ARBA" id="ARBA00023274"/>
    </source>
</evidence>
<dbReference type="InterPro" id="IPR018257">
    <property type="entry name" value="Ribosomal_bL19_CS"/>
</dbReference>
<dbReference type="PANTHER" id="PTHR15680">
    <property type="entry name" value="RIBOSOMAL PROTEIN L19"/>
    <property type="match status" value="1"/>
</dbReference>
<dbReference type="InterPro" id="IPR001857">
    <property type="entry name" value="Ribosomal_bL19"/>
</dbReference>
<geneLocation type="chloroplast" evidence="5"/>
<reference evidence="5" key="1">
    <citation type="submission" date="2020-03" db="EMBL/GenBank/DDBJ databases">
        <title>Mitochondrial and Plastid genome variability of Corallina officinalis (Corallinales, Rhodophyta).</title>
        <authorList>
            <person name="Yesson C."/>
            <person name="Bian X."/>
            <person name="Williamson C."/>
            <person name="Briscoe A.G."/>
            <person name="Brodie J."/>
        </authorList>
    </citation>
    <scope>NUCLEOTIDE SEQUENCE</scope>
</reference>
<dbReference type="PANTHER" id="PTHR15680:SF9">
    <property type="entry name" value="LARGE RIBOSOMAL SUBUNIT PROTEIN BL19M"/>
    <property type="match status" value="1"/>
</dbReference>